<dbReference type="Pfam" id="PF02518">
    <property type="entry name" value="HATPase_c"/>
    <property type="match status" value="1"/>
</dbReference>
<dbReference type="PROSITE" id="PS50109">
    <property type="entry name" value="HIS_KIN"/>
    <property type="match status" value="1"/>
</dbReference>
<keyword evidence="12" id="KW-0902">Two-component regulatory system</keyword>
<keyword evidence="8" id="KW-0547">Nucleotide-binding</keyword>
<feature type="domain" description="HAMP" evidence="16">
    <location>
        <begin position="309"/>
        <end position="361"/>
    </location>
</feature>
<dbReference type="PANTHER" id="PTHR34220">
    <property type="entry name" value="SENSOR HISTIDINE KINASE YPDA"/>
    <property type="match status" value="1"/>
</dbReference>
<dbReference type="SUPFAM" id="SSF55874">
    <property type="entry name" value="ATPase domain of HSP90 chaperone/DNA topoisomerase II/histidine kinase"/>
    <property type="match status" value="1"/>
</dbReference>
<dbReference type="AlphaFoldDB" id="A0A7X3LGC3"/>
<dbReference type="PANTHER" id="PTHR34220:SF11">
    <property type="entry name" value="SENSOR PROTEIN KINASE HPTS"/>
    <property type="match status" value="1"/>
</dbReference>
<dbReference type="Proteomes" id="UP000460318">
    <property type="component" value="Unassembled WGS sequence"/>
</dbReference>
<protein>
    <recommendedName>
        <fullName evidence="3">histidine kinase</fullName>
        <ecNumber evidence="3">2.7.13.3</ecNumber>
    </recommendedName>
</protein>
<comment type="caution">
    <text evidence="17">The sequence shown here is derived from an EMBL/GenBank/DDBJ whole genome shotgun (WGS) entry which is preliminary data.</text>
</comment>
<evidence type="ECO:0000256" key="6">
    <source>
        <dbReference type="ARBA" id="ARBA00022679"/>
    </source>
</evidence>
<keyword evidence="13 14" id="KW-0472">Membrane</keyword>
<dbReference type="SUPFAM" id="SSF158472">
    <property type="entry name" value="HAMP domain-like"/>
    <property type="match status" value="1"/>
</dbReference>
<evidence type="ECO:0000313" key="18">
    <source>
        <dbReference type="Proteomes" id="UP000460318"/>
    </source>
</evidence>
<keyword evidence="18" id="KW-1185">Reference proteome</keyword>
<sequence>MNFRMKIFIAMAAVSVVLLSLLTWYMSEYSSNIILDKAKEDAGYSISQLSQNVDSLLQSYEQIVDSLYVSTEMQRMLLTNYHSFDDVQSVYLNYIKPYEQWITTSRELLQFSLYTENPTFQYAQVHYIDDEVKQSVWYRSLQGHDKTLVKTWTVSEEYAVLRKGTIRLSQKVHNPATDRDMYTIIDIEDRLIHNLISRENESQRYIIALPDHSIVEGKQRGITRTDELSFYNIVSGHDEYSDVYVEDGKKYLLTVKTLNSRSSVRGLKVIQMMPIDELLIKVNQMKNVALILLLVSGSVSILASYFISRRMTKRLMQFARQIKTIDIEKLATTVEIRGNDEIGQLSHHFQQMMHRINQLVKEVYQADILRKEIELYALQTQINPHYLFNTLNAIRGSLLEKGDRENAEIIKLLALSFRKVLNKPAKSHALAEELEIVETFLKIQVFRFERRLRYRIDIPESLLQMEVPRLCLQTLVENTIVHVLEQSLGTTEVSITTNQSQHDIQITVMDNGPGLSPDQVRDIVVQFHEDSDLAREKHVGLRNIHQRLQKMYGEPYGLQFVSIEGQGTLVSILLPAYLPKGGQTPC</sequence>
<dbReference type="EMBL" id="WUBI01000001">
    <property type="protein sequence ID" value="MWV43972.1"/>
    <property type="molecule type" value="Genomic_DNA"/>
</dbReference>
<name>A0A7X3LGC3_9BACL</name>
<evidence type="ECO:0000256" key="5">
    <source>
        <dbReference type="ARBA" id="ARBA00022553"/>
    </source>
</evidence>
<keyword evidence="10" id="KW-0067">ATP-binding</keyword>
<evidence type="ECO:0000256" key="12">
    <source>
        <dbReference type="ARBA" id="ARBA00023012"/>
    </source>
</evidence>
<evidence type="ECO:0000259" key="15">
    <source>
        <dbReference type="PROSITE" id="PS50109"/>
    </source>
</evidence>
<evidence type="ECO:0000256" key="13">
    <source>
        <dbReference type="ARBA" id="ARBA00023136"/>
    </source>
</evidence>
<dbReference type="GO" id="GO:0005886">
    <property type="term" value="C:plasma membrane"/>
    <property type="evidence" value="ECO:0007669"/>
    <property type="project" value="UniProtKB-SubCell"/>
</dbReference>
<dbReference type="InterPro" id="IPR003660">
    <property type="entry name" value="HAMP_dom"/>
</dbReference>
<reference evidence="17 18" key="1">
    <citation type="submission" date="2019-12" db="EMBL/GenBank/DDBJ databases">
        <title>Paenibacillus sp. nov., an endophytic bacterium isolated from the stem of Dendrobium.</title>
        <authorList>
            <person name="Zhao R."/>
        </authorList>
    </citation>
    <scope>NUCLEOTIDE SEQUENCE [LARGE SCALE GENOMIC DNA]</scope>
    <source>
        <strain evidence="17 18">HJL G12</strain>
    </source>
</reference>
<dbReference type="Pfam" id="PF06580">
    <property type="entry name" value="His_kinase"/>
    <property type="match status" value="1"/>
</dbReference>
<dbReference type="InterPro" id="IPR005467">
    <property type="entry name" value="His_kinase_dom"/>
</dbReference>
<evidence type="ECO:0000259" key="16">
    <source>
        <dbReference type="PROSITE" id="PS50885"/>
    </source>
</evidence>
<dbReference type="Gene3D" id="3.30.565.10">
    <property type="entry name" value="Histidine kinase-like ATPase, C-terminal domain"/>
    <property type="match status" value="1"/>
</dbReference>
<evidence type="ECO:0000256" key="2">
    <source>
        <dbReference type="ARBA" id="ARBA00004651"/>
    </source>
</evidence>
<evidence type="ECO:0000256" key="7">
    <source>
        <dbReference type="ARBA" id="ARBA00022692"/>
    </source>
</evidence>
<keyword evidence="6" id="KW-0808">Transferase</keyword>
<dbReference type="InterPro" id="IPR050640">
    <property type="entry name" value="Bact_2-comp_sensor_kinase"/>
</dbReference>
<evidence type="ECO:0000256" key="4">
    <source>
        <dbReference type="ARBA" id="ARBA00022475"/>
    </source>
</evidence>
<keyword evidence="7 14" id="KW-0812">Transmembrane</keyword>
<dbReference type="InterPro" id="IPR010559">
    <property type="entry name" value="Sig_transdc_His_kin_internal"/>
</dbReference>
<dbReference type="RefSeq" id="WP_160497433.1">
    <property type="nucleotide sequence ID" value="NZ_WUBI01000001.1"/>
</dbReference>
<evidence type="ECO:0000256" key="14">
    <source>
        <dbReference type="SAM" id="Phobius"/>
    </source>
</evidence>
<proteinExistence type="predicted"/>
<dbReference type="GO" id="GO:0000155">
    <property type="term" value="F:phosphorelay sensor kinase activity"/>
    <property type="evidence" value="ECO:0007669"/>
    <property type="project" value="InterPro"/>
</dbReference>
<evidence type="ECO:0000256" key="1">
    <source>
        <dbReference type="ARBA" id="ARBA00000085"/>
    </source>
</evidence>
<dbReference type="PROSITE" id="PS50885">
    <property type="entry name" value="HAMP"/>
    <property type="match status" value="1"/>
</dbReference>
<dbReference type="InterPro" id="IPR003594">
    <property type="entry name" value="HATPase_dom"/>
</dbReference>
<dbReference type="GO" id="GO:0005524">
    <property type="term" value="F:ATP binding"/>
    <property type="evidence" value="ECO:0007669"/>
    <property type="project" value="UniProtKB-KW"/>
</dbReference>
<dbReference type="SMART" id="SM00304">
    <property type="entry name" value="HAMP"/>
    <property type="match status" value="1"/>
</dbReference>
<accession>A0A7X3LGC3</accession>
<organism evidence="17 18">
    <name type="scientific">Paenibacillus dendrobii</name>
    <dbReference type="NCBI Taxonomy" id="2691084"/>
    <lineage>
        <taxon>Bacteria</taxon>
        <taxon>Bacillati</taxon>
        <taxon>Bacillota</taxon>
        <taxon>Bacilli</taxon>
        <taxon>Bacillales</taxon>
        <taxon>Paenibacillaceae</taxon>
        <taxon>Paenibacillus</taxon>
    </lineage>
</organism>
<feature type="transmembrane region" description="Helical" evidence="14">
    <location>
        <begin position="288"/>
        <end position="307"/>
    </location>
</feature>
<evidence type="ECO:0000256" key="9">
    <source>
        <dbReference type="ARBA" id="ARBA00022777"/>
    </source>
</evidence>
<feature type="domain" description="Histidine kinase" evidence="15">
    <location>
        <begin position="382"/>
        <end position="578"/>
    </location>
</feature>
<evidence type="ECO:0000313" key="17">
    <source>
        <dbReference type="EMBL" id="MWV43972.1"/>
    </source>
</evidence>
<keyword evidence="5" id="KW-0597">Phosphoprotein</keyword>
<evidence type="ECO:0000256" key="8">
    <source>
        <dbReference type="ARBA" id="ARBA00022741"/>
    </source>
</evidence>
<keyword evidence="11 14" id="KW-1133">Transmembrane helix</keyword>
<dbReference type="CDD" id="cd06225">
    <property type="entry name" value="HAMP"/>
    <property type="match status" value="1"/>
</dbReference>
<comment type="catalytic activity">
    <reaction evidence="1">
        <text>ATP + protein L-histidine = ADP + protein N-phospho-L-histidine.</text>
        <dbReference type="EC" id="2.7.13.3"/>
    </reaction>
</comment>
<dbReference type="Pfam" id="PF00672">
    <property type="entry name" value="HAMP"/>
    <property type="match status" value="1"/>
</dbReference>
<dbReference type="InterPro" id="IPR036890">
    <property type="entry name" value="HATPase_C_sf"/>
</dbReference>
<evidence type="ECO:0000256" key="11">
    <source>
        <dbReference type="ARBA" id="ARBA00022989"/>
    </source>
</evidence>
<comment type="subcellular location">
    <subcellularLocation>
        <location evidence="2">Cell membrane</location>
        <topology evidence="2">Multi-pass membrane protein</topology>
    </subcellularLocation>
</comment>
<feature type="transmembrane region" description="Helical" evidence="14">
    <location>
        <begin position="7"/>
        <end position="26"/>
    </location>
</feature>
<keyword evidence="9" id="KW-0418">Kinase</keyword>
<evidence type="ECO:0000256" key="3">
    <source>
        <dbReference type="ARBA" id="ARBA00012438"/>
    </source>
</evidence>
<dbReference type="Gene3D" id="6.10.340.10">
    <property type="match status" value="1"/>
</dbReference>
<keyword evidence="4" id="KW-1003">Cell membrane</keyword>
<evidence type="ECO:0000256" key="10">
    <source>
        <dbReference type="ARBA" id="ARBA00022840"/>
    </source>
</evidence>
<dbReference type="EC" id="2.7.13.3" evidence="3"/>
<gene>
    <name evidence="17" type="ORF">GRF59_10030</name>
</gene>